<dbReference type="SMART" id="SM00564">
    <property type="entry name" value="PQQ"/>
    <property type="match status" value="1"/>
</dbReference>
<dbReference type="InterPro" id="IPR015943">
    <property type="entry name" value="WD40/YVTN_repeat-like_dom_sf"/>
</dbReference>
<dbReference type="Gene3D" id="2.130.10.10">
    <property type="entry name" value="YVTN repeat-like/Quinoprotein amine dehydrogenase"/>
    <property type="match status" value="1"/>
</dbReference>
<dbReference type="Proteomes" id="UP001162483">
    <property type="component" value="Unassembled WGS sequence"/>
</dbReference>
<dbReference type="EMBL" id="CATNWA010016371">
    <property type="protein sequence ID" value="CAI9592078.1"/>
    <property type="molecule type" value="Genomic_DNA"/>
</dbReference>
<feature type="chain" id="PRO_5045865562" evidence="1">
    <location>
        <begin position="21"/>
        <end position="107"/>
    </location>
</feature>
<protein>
    <submittedName>
        <fullName evidence="2">Uncharacterized protein</fullName>
    </submittedName>
</protein>
<evidence type="ECO:0000256" key="1">
    <source>
        <dbReference type="SAM" id="SignalP"/>
    </source>
</evidence>
<evidence type="ECO:0000313" key="3">
    <source>
        <dbReference type="Proteomes" id="UP001162483"/>
    </source>
</evidence>
<proteinExistence type="predicted"/>
<dbReference type="InterPro" id="IPR011047">
    <property type="entry name" value="Quinoprotein_ADH-like_sf"/>
</dbReference>
<organism evidence="2 3">
    <name type="scientific">Staurois parvus</name>
    <dbReference type="NCBI Taxonomy" id="386267"/>
    <lineage>
        <taxon>Eukaryota</taxon>
        <taxon>Metazoa</taxon>
        <taxon>Chordata</taxon>
        <taxon>Craniata</taxon>
        <taxon>Vertebrata</taxon>
        <taxon>Euteleostomi</taxon>
        <taxon>Amphibia</taxon>
        <taxon>Batrachia</taxon>
        <taxon>Anura</taxon>
        <taxon>Neobatrachia</taxon>
        <taxon>Ranoidea</taxon>
        <taxon>Ranidae</taxon>
        <taxon>Staurois</taxon>
    </lineage>
</organism>
<name>A0ABN9F4U9_9NEOB</name>
<sequence>MIPPALWMTLVLYITLGTQCDAGASVSLPESLLFVSTLDGSFHAVSKKTGDVMWTLRDDPVIQVPLYVSEPAFLPDPSDGSLYILGGRNKEGLMKLPFTIQELVQSS</sequence>
<accession>A0ABN9F4U9</accession>
<keyword evidence="3" id="KW-1185">Reference proteome</keyword>
<feature type="non-terminal residue" evidence="2">
    <location>
        <position position="107"/>
    </location>
</feature>
<dbReference type="InterPro" id="IPR018391">
    <property type="entry name" value="PQQ_b-propeller_rpt"/>
</dbReference>
<evidence type="ECO:0000313" key="2">
    <source>
        <dbReference type="EMBL" id="CAI9592078.1"/>
    </source>
</evidence>
<reference evidence="2" key="1">
    <citation type="submission" date="2023-05" db="EMBL/GenBank/DDBJ databases">
        <authorList>
            <person name="Stuckert A."/>
        </authorList>
    </citation>
    <scope>NUCLEOTIDE SEQUENCE</scope>
</reference>
<comment type="caution">
    <text evidence="2">The sequence shown here is derived from an EMBL/GenBank/DDBJ whole genome shotgun (WGS) entry which is preliminary data.</text>
</comment>
<keyword evidence="1" id="KW-0732">Signal</keyword>
<dbReference type="SUPFAM" id="SSF50998">
    <property type="entry name" value="Quinoprotein alcohol dehydrogenase-like"/>
    <property type="match status" value="1"/>
</dbReference>
<feature type="signal peptide" evidence="1">
    <location>
        <begin position="1"/>
        <end position="20"/>
    </location>
</feature>
<gene>
    <name evidence="2" type="ORF">SPARVUS_LOCUS11307029</name>
</gene>